<reference evidence="2 3" key="1">
    <citation type="submission" date="2016-08" db="EMBL/GenBank/DDBJ databases">
        <authorList>
            <person name="Seilhamer J.J."/>
        </authorList>
    </citation>
    <scope>NUCLEOTIDE SEQUENCE [LARGE SCALE GENOMIC DNA]</scope>
    <source>
        <strain evidence="2 3">PH27A</strain>
    </source>
</reference>
<dbReference type="Gene3D" id="3.30.70.100">
    <property type="match status" value="1"/>
</dbReference>
<sequence length="65" mass="6711">MAKVHLQLSGLTCGGCVNKVTQALMEVEGVESVEVSQTAADIEGSASLEDLIDAVEDAGYEAEKA</sequence>
<evidence type="ECO:0000313" key="3">
    <source>
        <dbReference type="Proteomes" id="UP000094291"/>
    </source>
</evidence>
<name>A0A1E2V8Y7_9GAMM</name>
<comment type="caution">
    <text evidence="2">The sequence shown here is derived from an EMBL/GenBank/DDBJ whole genome shotgun (WGS) entry which is preliminary data.</text>
</comment>
<keyword evidence="3" id="KW-1185">Reference proteome</keyword>
<dbReference type="AlphaFoldDB" id="A0A1E2V8Y7"/>
<dbReference type="STRING" id="197479.BFW38_06785"/>
<proteinExistence type="predicted"/>
<organism evidence="2 3">
    <name type="scientific">Terasakiispira papahanaumokuakeensis</name>
    <dbReference type="NCBI Taxonomy" id="197479"/>
    <lineage>
        <taxon>Bacteria</taxon>
        <taxon>Pseudomonadati</taxon>
        <taxon>Pseudomonadota</taxon>
        <taxon>Gammaproteobacteria</taxon>
        <taxon>Oceanospirillales</taxon>
        <taxon>Terasakiispira</taxon>
    </lineage>
</organism>
<dbReference type="GO" id="GO:0046872">
    <property type="term" value="F:metal ion binding"/>
    <property type="evidence" value="ECO:0007669"/>
    <property type="project" value="InterPro"/>
</dbReference>
<protein>
    <recommendedName>
        <fullName evidence="1">HMA domain-containing protein</fullName>
    </recommendedName>
</protein>
<evidence type="ECO:0000313" key="2">
    <source>
        <dbReference type="EMBL" id="ODC03296.1"/>
    </source>
</evidence>
<dbReference type="InterPro" id="IPR006121">
    <property type="entry name" value="HMA_dom"/>
</dbReference>
<dbReference type="CDD" id="cd00371">
    <property type="entry name" value="HMA"/>
    <property type="match status" value="1"/>
</dbReference>
<dbReference type="EMBL" id="MDTQ01000001">
    <property type="protein sequence ID" value="ODC03296.1"/>
    <property type="molecule type" value="Genomic_DNA"/>
</dbReference>
<dbReference type="Proteomes" id="UP000094291">
    <property type="component" value="Unassembled WGS sequence"/>
</dbReference>
<feature type="domain" description="HMA" evidence="1">
    <location>
        <begin position="2"/>
        <end position="63"/>
    </location>
</feature>
<dbReference type="SUPFAM" id="SSF55008">
    <property type="entry name" value="HMA, heavy metal-associated domain"/>
    <property type="match status" value="1"/>
</dbReference>
<dbReference type="Pfam" id="PF00403">
    <property type="entry name" value="HMA"/>
    <property type="match status" value="1"/>
</dbReference>
<dbReference type="PROSITE" id="PS50846">
    <property type="entry name" value="HMA_2"/>
    <property type="match status" value="1"/>
</dbReference>
<accession>A0A1E2V8Y7</accession>
<evidence type="ECO:0000259" key="1">
    <source>
        <dbReference type="PROSITE" id="PS50846"/>
    </source>
</evidence>
<gene>
    <name evidence="2" type="ORF">BFW38_06785</name>
</gene>
<dbReference type="RefSeq" id="WP_068997712.1">
    <property type="nucleotide sequence ID" value="NZ_MDTQ01000001.1"/>
</dbReference>
<dbReference type="InterPro" id="IPR036163">
    <property type="entry name" value="HMA_dom_sf"/>
</dbReference>